<dbReference type="EMBL" id="LNYU01000085">
    <property type="protein sequence ID" value="KTD55591.1"/>
    <property type="molecule type" value="Genomic_DNA"/>
</dbReference>
<dbReference type="PATRIC" id="fig|45074.5.peg.3383"/>
<dbReference type="AlphaFoldDB" id="A0A0W0YFK0"/>
<feature type="signal peptide" evidence="1">
    <location>
        <begin position="1"/>
        <end position="19"/>
    </location>
</feature>
<dbReference type="SUPFAM" id="SSF101898">
    <property type="entry name" value="NHL repeat"/>
    <property type="match status" value="1"/>
</dbReference>
<keyword evidence="3" id="KW-1185">Reference proteome</keyword>
<dbReference type="RefSeq" id="WP_058515101.1">
    <property type="nucleotide sequence ID" value="NZ_CAAAIH010000011.1"/>
</dbReference>
<evidence type="ECO:0000313" key="2">
    <source>
        <dbReference type="EMBL" id="KTD55591.1"/>
    </source>
</evidence>
<sequence length="456" mass="48582">MIRYLLGGLLLLELGLTNASQLTNNASHSKERHIGTPLWTFTPNLNYPPKQKISAADSITVQYTVTNQSSKSHSLQMKPIPGVTVTGCSTLPGHQSCLLTLTITGSALTKNITDGPILCEQGNPLQCYRPSPGNELNIKLTELFAYVSSFNSGRADAASVYKCDLTSTAGFENCILATNTSGDFENIAFATVRGTQYAYVANNGPFPNVGNMYYCTLNTDGSFNSCIETPTSGAPSWNPVGIAFATVQGVQYAYVTSGSYGLPGNKNVFQCTLNTNGTFNTCIETPATGAPSWNPLGIAFATVQGIQYAYVADFNGSMYRCTLNTDGTLNGCTVTPTVGAPSWLPDGVSFTSVQGIQYAYVADYNRNVYRCTLNTNGTFNTCSVTPIAGAPIWLPEQIAFLSYNGAQYAYVADNILLPNLGNMYQCTIEADGSFNACTATPITGAPNWSPAGIAFN</sequence>
<evidence type="ECO:0000313" key="3">
    <source>
        <dbReference type="Proteomes" id="UP000054703"/>
    </source>
</evidence>
<accession>A0A0W0YFK0</accession>
<proteinExistence type="predicted"/>
<evidence type="ECO:0000256" key="1">
    <source>
        <dbReference type="SAM" id="SignalP"/>
    </source>
</evidence>
<dbReference type="Proteomes" id="UP000054703">
    <property type="component" value="Unassembled WGS sequence"/>
</dbReference>
<comment type="caution">
    <text evidence="2">The sequence shown here is derived from an EMBL/GenBank/DDBJ whole genome shotgun (WGS) entry which is preliminary data.</text>
</comment>
<feature type="chain" id="PRO_5006917557" evidence="1">
    <location>
        <begin position="20"/>
        <end position="456"/>
    </location>
</feature>
<protein>
    <submittedName>
        <fullName evidence="2">Secreted protein</fullName>
    </submittedName>
</protein>
<organism evidence="2 3">
    <name type="scientific">Legionella santicrucis</name>
    <dbReference type="NCBI Taxonomy" id="45074"/>
    <lineage>
        <taxon>Bacteria</taxon>
        <taxon>Pseudomonadati</taxon>
        <taxon>Pseudomonadota</taxon>
        <taxon>Gammaproteobacteria</taxon>
        <taxon>Legionellales</taxon>
        <taxon>Legionellaceae</taxon>
        <taxon>Legionella</taxon>
    </lineage>
</organism>
<name>A0A0W0YFK0_9GAMM</name>
<keyword evidence="1" id="KW-0732">Signal</keyword>
<dbReference type="OrthoDB" id="5647333at2"/>
<reference evidence="2 3" key="1">
    <citation type="submission" date="2015-11" db="EMBL/GenBank/DDBJ databases">
        <title>Genomic analysis of 38 Legionella species identifies large and diverse effector repertoires.</title>
        <authorList>
            <person name="Burstein D."/>
            <person name="Amaro F."/>
            <person name="Zusman T."/>
            <person name="Lifshitz Z."/>
            <person name="Cohen O."/>
            <person name="Gilbert J.A."/>
            <person name="Pupko T."/>
            <person name="Shuman H.A."/>
            <person name="Segal G."/>
        </authorList>
    </citation>
    <scope>NUCLEOTIDE SEQUENCE [LARGE SCALE GENOMIC DNA]</scope>
    <source>
        <strain evidence="2 3">SC-63-C7</strain>
    </source>
</reference>
<gene>
    <name evidence="2" type="ORF">Lsan_3143</name>
</gene>